<accession>A0A266QDW6</accession>
<name>A0A266QDW6_9GAMM</name>
<reference evidence="3" key="1">
    <citation type="submission" date="2017-05" db="EMBL/GenBank/DDBJ databases">
        <authorList>
            <person name="Barney B.M."/>
        </authorList>
    </citation>
    <scope>NUCLEOTIDE SEQUENCE [LARGE SCALE GENOMIC DNA]</scope>
    <source>
        <strain evidence="3">PSBB022</strain>
    </source>
</reference>
<dbReference type="Proteomes" id="UP000216101">
    <property type="component" value="Unassembled WGS sequence"/>
</dbReference>
<evidence type="ECO:0000313" key="3">
    <source>
        <dbReference type="Proteomes" id="UP000216101"/>
    </source>
</evidence>
<gene>
    <name evidence="2" type="ORF">CBP51_11485</name>
</gene>
<protein>
    <submittedName>
        <fullName evidence="2">Uncharacterized protein</fullName>
    </submittedName>
</protein>
<evidence type="ECO:0000256" key="1">
    <source>
        <dbReference type="SAM" id="MobiDB-lite"/>
    </source>
</evidence>
<comment type="caution">
    <text evidence="2">The sequence shown here is derived from an EMBL/GenBank/DDBJ whole genome shotgun (WGS) entry which is preliminary data.</text>
</comment>
<organism evidence="2 3">
    <name type="scientific">Cellvibrio mixtus</name>
    <dbReference type="NCBI Taxonomy" id="39650"/>
    <lineage>
        <taxon>Bacteria</taxon>
        <taxon>Pseudomonadati</taxon>
        <taxon>Pseudomonadota</taxon>
        <taxon>Gammaproteobacteria</taxon>
        <taxon>Cellvibrionales</taxon>
        <taxon>Cellvibrionaceae</taxon>
        <taxon>Cellvibrio</taxon>
    </lineage>
</organism>
<evidence type="ECO:0000313" key="2">
    <source>
        <dbReference type="EMBL" id="OZY87559.1"/>
    </source>
</evidence>
<feature type="region of interest" description="Disordered" evidence="1">
    <location>
        <begin position="1"/>
        <end position="24"/>
    </location>
</feature>
<dbReference type="EMBL" id="NHNI01000001">
    <property type="protein sequence ID" value="OZY87559.1"/>
    <property type="molecule type" value="Genomic_DNA"/>
</dbReference>
<keyword evidence="3" id="KW-1185">Reference proteome</keyword>
<sequence>MRLFAVRELNRHSTTAPGSCKKEDEGKYSAKACRGVSDDATQGEHTFENWNIVDAVFMYLVAFLQALEFRMLRSHHQNQW</sequence>
<dbReference type="AlphaFoldDB" id="A0A266QDW6"/>
<proteinExistence type="predicted"/>